<feature type="non-terminal residue" evidence="1">
    <location>
        <position position="1"/>
    </location>
</feature>
<dbReference type="AlphaFoldDB" id="A0A8H6M230"/>
<evidence type="ECO:0000313" key="1">
    <source>
        <dbReference type="EMBL" id="KAF6751580.1"/>
    </source>
</evidence>
<accession>A0A8H6M230</accession>
<reference evidence="1 2" key="1">
    <citation type="submission" date="2020-07" db="EMBL/GenBank/DDBJ databases">
        <title>Comparative genomics of pyrophilous fungi reveals a link between fire events and developmental genes.</title>
        <authorList>
            <consortium name="DOE Joint Genome Institute"/>
            <person name="Steindorff A.S."/>
            <person name="Carver A."/>
            <person name="Calhoun S."/>
            <person name="Stillman K."/>
            <person name="Liu H."/>
            <person name="Lipzen A."/>
            <person name="Pangilinan J."/>
            <person name="Labutti K."/>
            <person name="Bruns T.D."/>
            <person name="Grigoriev I.V."/>
        </authorList>
    </citation>
    <scope>NUCLEOTIDE SEQUENCE [LARGE SCALE GENOMIC DNA]</scope>
    <source>
        <strain evidence="1 2">CBS 144469</strain>
    </source>
</reference>
<dbReference type="EMBL" id="JACGCI010000049">
    <property type="protein sequence ID" value="KAF6751580.1"/>
    <property type="molecule type" value="Genomic_DNA"/>
</dbReference>
<dbReference type="Proteomes" id="UP000521943">
    <property type="component" value="Unassembled WGS sequence"/>
</dbReference>
<evidence type="ECO:0000313" key="2">
    <source>
        <dbReference type="Proteomes" id="UP000521943"/>
    </source>
</evidence>
<gene>
    <name evidence="1" type="ORF">DFP72DRAFT_759499</name>
</gene>
<organism evidence="1 2">
    <name type="scientific">Ephemerocybe angulata</name>
    <dbReference type="NCBI Taxonomy" id="980116"/>
    <lineage>
        <taxon>Eukaryota</taxon>
        <taxon>Fungi</taxon>
        <taxon>Dikarya</taxon>
        <taxon>Basidiomycota</taxon>
        <taxon>Agaricomycotina</taxon>
        <taxon>Agaricomycetes</taxon>
        <taxon>Agaricomycetidae</taxon>
        <taxon>Agaricales</taxon>
        <taxon>Agaricineae</taxon>
        <taxon>Psathyrellaceae</taxon>
        <taxon>Ephemerocybe</taxon>
    </lineage>
</organism>
<comment type="caution">
    <text evidence="1">The sequence shown here is derived from an EMBL/GenBank/DDBJ whole genome shotgun (WGS) entry which is preliminary data.</text>
</comment>
<name>A0A8H6M230_9AGAR</name>
<dbReference type="InterPro" id="IPR009057">
    <property type="entry name" value="Homeodomain-like_sf"/>
</dbReference>
<proteinExistence type="predicted"/>
<protein>
    <submittedName>
        <fullName evidence="1">Uncharacterized protein</fullName>
    </submittedName>
</protein>
<keyword evidence="2" id="KW-1185">Reference proteome</keyword>
<dbReference type="SUPFAM" id="SSF46689">
    <property type="entry name" value="Homeodomain-like"/>
    <property type="match status" value="1"/>
</dbReference>
<feature type="non-terminal residue" evidence="1">
    <location>
        <position position="88"/>
    </location>
</feature>
<dbReference type="OrthoDB" id="2993405at2759"/>
<sequence length="88" mass="10087">ISTDLKEAMLRLKSRKVVTLDDIERIGQLSTRTLYRAQRLYRLTGSASPPPAVGRGRPRTLLQADCDYLVQLARHSPSTFLDKYRDRL</sequence>